<dbReference type="SUPFAM" id="SSF56784">
    <property type="entry name" value="HAD-like"/>
    <property type="match status" value="1"/>
</dbReference>
<dbReference type="InterPro" id="IPR010708">
    <property type="entry name" value="5'(3')-deoxyribonucleotidase"/>
</dbReference>
<name>A0A2N1PMU7_9BACT</name>
<protein>
    <submittedName>
        <fullName evidence="3">5'-nucleotidase</fullName>
    </submittedName>
</protein>
<dbReference type="GO" id="GO:0009264">
    <property type="term" value="P:deoxyribonucleotide catabolic process"/>
    <property type="evidence" value="ECO:0007669"/>
    <property type="project" value="InterPro"/>
</dbReference>
<comment type="similarity">
    <text evidence="1">Belongs to the 5'(3')-deoxyribonucleotidase family.</text>
</comment>
<evidence type="ECO:0000256" key="2">
    <source>
        <dbReference type="PIRSR" id="PIRSR610708-1"/>
    </source>
</evidence>
<dbReference type="Gene3D" id="3.40.50.1000">
    <property type="entry name" value="HAD superfamily/HAD-like"/>
    <property type="match status" value="1"/>
</dbReference>
<proteinExistence type="inferred from homology"/>
<sequence length="198" mass="22874">MARRDYILGVDLDGCVVDYYRALRPIAAEWLGKSEDELPMNFSWGMTEWGIPEDGELGFDYLHRFAVVKRRIFETAPPIPLACATMRRLSDLGVRIRIVTHRLCIDNFHETALIQTARWLEKYGVPYWDICFLKDKNSINADLFIDDSPVNIEKFKAASKRVLIFGCPNNMGVQGDRADDWNQVYDYVKKDMESLNKG</sequence>
<dbReference type="AlphaFoldDB" id="A0A2N1PMU7"/>
<dbReference type="InterPro" id="IPR023214">
    <property type="entry name" value="HAD_sf"/>
</dbReference>
<comment type="caution">
    <text evidence="3">The sequence shown here is derived from an EMBL/GenBank/DDBJ whole genome shotgun (WGS) entry which is preliminary data.</text>
</comment>
<evidence type="ECO:0000313" key="3">
    <source>
        <dbReference type="EMBL" id="PKK89681.1"/>
    </source>
</evidence>
<reference evidence="3 4" key="1">
    <citation type="journal article" date="2017" name="ISME J.">
        <title>Potential for microbial H2 and metal transformations associated with novel bacteria and archaea in deep terrestrial subsurface sediments.</title>
        <authorList>
            <person name="Hernsdorf A.W."/>
            <person name="Amano Y."/>
            <person name="Miyakawa K."/>
            <person name="Ise K."/>
            <person name="Suzuki Y."/>
            <person name="Anantharaman K."/>
            <person name="Probst A."/>
            <person name="Burstein D."/>
            <person name="Thomas B.C."/>
            <person name="Banfield J.F."/>
        </authorList>
    </citation>
    <scope>NUCLEOTIDE SEQUENCE [LARGE SCALE GENOMIC DNA]</scope>
    <source>
        <strain evidence="3">HGW-Wallbacteria-1</strain>
    </source>
</reference>
<dbReference type="Pfam" id="PF06941">
    <property type="entry name" value="NT5C"/>
    <property type="match status" value="1"/>
</dbReference>
<organism evidence="3 4">
    <name type="scientific">Candidatus Wallbacteria bacterium HGW-Wallbacteria-1</name>
    <dbReference type="NCBI Taxonomy" id="2013854"/>
    <lineage>
        <taxon>Bacteria</taxon>
        <taxon>Candidatus Walliibacteriota</taxon>
    </lineage>
</organism>
<gene>
    <name evidence="3" type="ORF">CVV64_12815</name>
</gene>
<accession>A0A2N1PMU7</accession>
<feature type="active site" description="Nucleophile" evidence="2">
    <location>
        <position position="11"/>
    </location>
</feature>
<evidence type="ECO:0000313" key="4">
    <source>
        <dbReference type="Proteomes" id="UP000233256"/>
    </source>
</evidence>
<dbReference type="EMBL" id="PGXC01000013">
    <property type="protein sequence ID" value="PKK89681.1"/>
    <property type="molecule type" value="Genomic_DNA"/>
</dbReference>
<feature type="active site" description="Proton donor" evidence="2">
    <location>
        <position position="13"/>
    </location>
</feature>
<dbReference type="InterPro" id="IPR036412">
    <property type="entry name" value="HAD-like_sf"/>
</dbReference>
<dbReference type="GO" id="GO:0008253">
    <property type="term" value="F:5'-nucleotidase activity"/>
    <property type="evidence" value="ECO:0007669"/>
    <property type="project" value="InterPro"/>
</dbReference>
<evidence type="ECO:0000256" key="1">
    <source>
        <dbReference type="ARBA" id="ARBA00009589"/>
    </source>
</evidence>
<dbReference type="Proteomes" id="UP000233256">
    <property type="component" value="Unassembled WGS sequence"/>
</dbReference>